<organism evidence="3 4">
    <name type="scientific">candidate division WOR-3 bacterium</name>
    <dbReference type="NCBI Taxonomy" id="2052148"/>
    <lineage>
        <taxon>Bacteria</taxon>
        <taxon>Bacteria division WOR-3</taxon>
    </lineage>
</organism>
<dbReference type="NCBIfam" id="TIGR00254">
    <property type="entry name" value="GGDEF"/>
    <property type="match status" value="1"/>
</dbReference>
<dbReference type="GO" id="GO:0043709">
    <property type="term" value="P:cell adhesion involved in single-species biofilm formation"/>
    <property type="evidence" value="ECO:0007669"/>
    <property type="project" value="TreeGrafter"/>
</dbReference>
<dbReference type="SUPFAM" id="SSF55073">
    <property type="entry name" value="Nucleotide cyclase"/>
    <property type="match status" value="1"/>
</dbReference>
<dbReference type="CDD" id="cd01949">
    <property type="entry name" value="GGDEF"/>
    <property type="match status" value="1"/>
</dbReference>
<dbReference type="SMART" id="SM00267">
    <property type="entry name" value="GGDEF"/>
    <property type="match status" value="1"/>
</dbReference>
<dbReference type="Proteomes" id="UP000630660">
    <property type="component" value="Unassembled WGS sequence"/>
</dbReference>
<dbReference type="InterPro" id="IPR043128">
    <property type="entry name" value="Rev_trsase/Diguanyl_cyclase"/>
</dbReference>
<dbReference type="InterPro" id="IPR011990">
    <property type="entry name" value="TPR-like_helical_dom_sf"/>
</dbReference>
<evidence type="ECO:0000313" key="3">
    <source>
        <dbReference type="EMBL" id="MBD3364031.1"/>
    </source>
</evidence>
<evidence type="ECO:0000256" key="1">
    <source>
        <dbReference type="SAM" id="MobiDB-lite"/>
    </source>
</evidence>
<dbReference type="SMART" id="SM00028">
    <property type="entry name" value="TPR"/>
    <property type="match status" value="4"/>
</dbReference>
<dbReference type="EMBL" id="WJKJ01000070">
    <property type="protein sequence ID" value="MBD3364031.1"/>
    <property type="molecule type" value="Genomic_DNA"/>
</dbReference>
<protein>
    <submittedName>
        <fullName evidence="3">Diguanylate cyclase</fullName>
    </submittedName>
</protein>
<dbReference type="SUPFAM" id="SSF48452">
    <property type="entry name" value="TPR-like"/>
    <property type="match status" value="1"/>
</dbReference>
<dbReference type="GO" id="GO:1902201">
    <property type="term" value="P:negative regulation of bacterial-type flagellum-dependent cell motility"/>
    <property type="evidence" value="ECO:0007669"/>
    <property type="project" value="TreeGrafter"/>
</dbReference>
<dbReference type="PANTHER" id="PTHR45138">
    <property type="entry name" value="REGULATORY COMPONENTS OF SENSORY TRANSDUCTION SYSTEM"/>
    <property type="match status" value="1"/>
</dbReference>
<dbReference type="InterPro" id="IPR029787">
    <property type="entry name" value="Nucleotide_cyclase"/>
</dbReference>
<proteinExistence type="predicted"/>
<feature type="region of interest" description="Disordered" evidence="1">
    <location>
        <begin position="415"/>
        <end position="443"/>
    </location>
</feature>
<dbReference type="GO" id="GO:0052621">
    <property type="term" value="F:diguanylate cyclase activity"/>
    <property type="evidence" value="ECO:0007669"/>
    <property type="project" value="TreeGrafter"/>
</dbReference>
<dbReference type="InterPro" id="IPR000160">
    <property type="entry name" value="GGDEF_dom"/>
</dbReference>
<name>A0A9D5QCI8_UNCW3</name>
<dbReference type="Gene3D" id="1.25.40.10">
    <property type="entry name" value="Tetratricopeptide repeat domain"/>
    <property type="match status" value="1"/>
</dbReference>
<evidence type="ECO:0000259" key="2">
    <source>
        <dbReference type="PROSITE" id="PS50887"/>
    </source>
</evidence>
<dbReference type="InterPro" id="IPR019734">
    <property type="entry name" value="TPR_rpt"/>
</dbReference>
<dbReference type="PROSITE" id="PS50887">
    <property type="entry name" value="GGDEF"/>
    <property type="match status" value="2"/>
</dbReference>
<dbReference type="Pfam" id="PF13432">
    <property type="entry name" value="TPR_16"/>
    <property type="match status" value="1"/>
</dbReference>
<feature type="domain" description="GGDEF" evidence="2">
    <location>
        <begin position="451"/>
        <end position="576"/>
    </location>
</feature>
<dbReference type="GO" id="GO:0005886">
    <property type="term" value="C:plasma membrane"/>
    <property type="evidence" value="ECO:0007669"/>
    <property type="project" value="TreeGrafter"/>
</dbReference>
<reference evidence="3" key="1">
    <citation type="submission" date="2019-11" db="EMBL/GenBank/DDBJ databases">
        <title>Microbial mats filling the niche in hypersaline microbial mats.</title>
        <authorList>
            <person name="Wong H.L."/>
            <person name="Macleod F.I."/>
            <person name="White R.A. III"/>
            <person name="Burns B.P."/>
        </authorList>
    </citation>
    <scope>NUCLEOTIDE SEQUENCE</scope>
    <source>
        <strain evidence="3">Bin_327</strain>
    </source>
</reference>
<dbReference type="Pfam" id="PF00990">
    <property type="entry name" value="GGDEF"/>
    <property type="match status" value="1"/>
</dbReference>
<dbReference type="AlphaFoldDB" id="A0A9D5QCI8"/>
<dbReference type="Gene3D" id="3.30.70.270">
    <property type="match status" value="1"/>
</dbReference>
<dbReference type="InterPro" id="IPR050469">
    <property type="entry name" value="Diguanylate_Cyclase"/>
</dbReference>
<feature type="domain" description="GGDEF" evidence="2">
    <location>
        <begin position="149"/>
        <end position="311"/>
    </location>
</feature>
<accession>A0A9D5QCI8</accession>
<feature type="compositionally biased region" description="Basic and acidic residues" evidence="1">
    <location>
        <begin position="419"/>
        <end position="443"/>
    </location>
</feature>
<comment type="caution">
    <text evidence="3">The sequence shown here is derived from an EMBL/GenBank/DDBJ whole genome shotgun (WGS) entry which is preliminary data.</text>
</comment>
<evidence type="ECO:0000313" key="4">
    <source>
        <dbReference type="Proteomes" id="UP000630660"/>
    </source>
</evidence>
<gene>
    <name evidence="3" type="ORF">GF359_02330</name>
</gene>
<sequence>MSKALDEFRKEASKALKPLGARLSGISFMLNEEVLTSADKGFDVDELVQELGRAKEKQIEGKLAISIYGAGGRLVGVVSADDGSKLDLTGISSLLSFLISNFLLREERDRDGLTGFLKKDAFRKRMLETAIGVKKAASAKKSGGKKRSPALSFFHLDLDHFKSVNDTLGHRFGDEVLRSFARHVREFFTGEDCEGVLLARLGGEEFGVLVPYVTTKDAGEVGEKLRAYIDDTQIPTSAELERYRRDNPDFKTLSIPNVTASIGISTGDSAVIMRTSEEGLSGELEQLYEQADVATYVAKKLGRNRIMAFERIRDEGGTVIDFDVRTGIVTIDLGSDMGVDVEDVFKVYDNRKFTDEEPVIQPGSQKVIGYYPRIVLGEIEVILCQPQVSFALRKAGEVFSPETGFLLEWVPPSKRSKRTTSDRRRKDRRKESRVSSRSQFETRLRESQEREHFIMVLFFFDNLATIRDQRGSSTVKELYRSLAAELERMVVPGEAVSAISGDLIGWLPAATSAKKVEEGIKELKKRYAKQDKATFSAVVYDSAVKGLDRSRALDIAQKGVDIARFKGINQTLVLDPEILLLKLYFYYEHDELDKVAEEFSQLQTFGISDAKSLLYNAEALSYLGKQEEALEAAHQVLDSDTSNLQALEVAATAAFELGRNQEAVDAYEKLVDKKKGKLAAWHWRDYAIALLYLGATEKALEYLSLALAEDPTDASAIYHQGEALLALGRREKARQEIMRAFELGYRELSPQAQKLLGEG</sequence>
<dbReference type="PANTHER" id="PTHR45138:SF9">
    <property type="entry name" value="DIGUANYLATE CYCLASE DGCM-RELATED"/>
    <property type="match status" value="1"/>
</dbReference>